<evidence type="ECO:0000256" key="1">
    <source>
        <dbReference type="ARBA" id="ARBA00008384"/>
    </source>
</evidence>
<evidence type="ECO:0000256" key="5">
    <source>
        <dbReference type="ARBA" id="ARBA00044801"/>
    </source>
</evidence>
<accession>A0A8H7VWP1</accession>
<dbReference type="PANTHER" id="PTHR13255">
    <property type="entry name" value="ATAXIN-10"/>
    <property type="match status" value="1"/>
</dbReference>
<dbReference type="InterPro" id="IPR016024">
    <property type="entry name" value="ARM-type_fold"/>
</dbReference>
<evidence type="ECO:0000259" key="7">
    <source>
        <dbReference type="Pfam" id="PF09759"/>
    </source>
</evidence>
<proteinExistence type="inferred from homology"/>
<keyword evidence="3" id="KW-0131">Cell cycle</keyword>
<organism evidence="8 9">
    <name type="scientific">Thamnidium elegans</name>
    <dbReference type="NCBI Taxonomy" id="101142"/>
    <lineage>
        <taxon>Eukaryota</taxon>
        <taxon>Fungi</taxon>
        <taxon>Fungi incertae sedis</taxon>
        <taxon>Mucoromycota</taxon>
        <taxon>Mucoromycotina</taxon>
        <taxon>Mucoromycetes</taxon>
        <taxon>Mucorales</taxon>
        <taxon>Mucorineae</taxon>
        <taxon>Mucoraceae</taxon>
        <taxon>Thamnidium</taxon>
    </lineage>
</organism>
<dbReference type="SUPFAM" id="SSF48371">
    <property type="entry name" value="ARM repeat"/>
    <property type="match status" value="1"/>
</dbReference>
<keyword evidence="9" id="KW-1185">Reference proteome</keyword>
<evidence type="ECO:0000313" key="8">
    <source>
        <dbReference type="EMBL" id="KAG2231458.1"/>
    </source>
</evidence>
<dbReference type="GO" id="GO:0051301">
    <property type="term" value="P:cell division"/>
    <property type="evidence" value="ECO:0007669"/>
    <property type="project" value="UniProtKB-KW"/>
</dbReference>
<dbReference type="InterPro" id="IPR051374">
    <property type="entry name" value="Ataxin-10/CTR86_families"/>
</dbReference>
<sequence>MTNNIIDHLLSYKNGQQTSTQLEKELEESIKTTLSNHQYRTELGANPNYWRYSNAAMEVLLKDSSEPCLINLIKLTRNVVAGELHNQNLAIQYGALYKIEDLLSLKMSSESDNSMILQVGTQAICNIITNNQIAIDFIWKIWMSNQQRGYIWSLILSKSNEGLIMSALVLIINCIRDNKIRCDLLVTSKIGKDILAAILGDIERLHGNEESKNFELGYTIFSELISFGHFKQLYTQIDDYSDKILISDHQTILLKFLDSKVHASKATFPHFIRREELLFLVEQFEIVAKDTITIILSIKQSTTDLQAEKVTNTYTAIILLLQMLNELFVLDEDHQHGIKQMLVQVDALSLVSDILGNLESIKLPPVQVENPLAGFNFLKRECVRLMGTLCYKDRAMQDKIREIGAIPVILCQFKIDDSNPYLREYATLTLRNVMENNLENQKLIEELQPEEIVQTKELDEMGITPELTEDGKVRIKRNQ</sequence>
<dbReference type="AlphaFoldDB" id="A0A8H7VWP1"/>
<dbReference type="PANTHER" id="PTHR13255:SF0">
    <property type="entry name" value="ATAXIN-10"/>
    <property type="match status" value="1"/>
</dbReference>
<evidence type="ECO:0000256" key="4">
    <source>
        <dbReference type="ARBA" id="ARBA00044746"/>
    </source>
</evidence>
<dbReference type="Gene3D" id="1.25.10.10">
    <property type="entry name" value="Leucine-rich Repeat Variant"/>
    <property type="match status" value="2"/>
</dbReference>
<feature type="domain" description="Ataxin-10" evidence="7">
    <location>
        <begin position="378"/>
        <end position="476"/>
    </location>
</feature>
<comment type="function">
    <text evidence="4">May play a role in the regulation of cytokinesis.</text>
</comment>
<evidence type="ECO:0000256" key="3">
    <source>
        <dbReference type="ARBA" id="ARBA00023306"/>
    </source>
</evidence>
<comment type="similarity">
    <text evidence="1">Belongs to the ataxin-10 family.</text>
</comment>
<name>A0A8H7VWP1_9FUNG</name>
<dbReference type="Proteomes" id="UP000613177">
    <property type="component" value="Unassembled WGS sequence"/>
</dbReference>
<reference evidence="8" key="1">
    <citation type="submission" date="2021-01" db="EMBL/GenBank/DDBJ databases">
        <title>Metabolic potential, ecology and presence of endohyphal bacteria is reflected in genomic diversity of Mucoromycotina.</title>
        <authorList>
            <person name="Muszewska A."/>
            <person name="Okrasinska A."/>
            <person name="Steczkiewicz K."/>
            <person name="Drgas O."/>
            <person name="Orlowska M."/>
            <person name="Perlinska-Lenart U."/>
            <person name="Aleksandrzak-Piekarczyk T."/>
            <person name="Szatraj K."/>
            <person name="Zielenkiewicz U."/>
            <person name="Pilsyk S."/>
            <person name="Malc E."/>
            <person name="Mieczkowski P."/>
            <person name="Kruszewska J.S."/>
            <person name="Biernat P."/>
            <person name="Pawlowska J."/>
        </authorList>
    </citation>
    <scope>NUCLEOTIDE SEQUENCE</scope>
    <source>
        <strain evidence="8">WA0000018081</strain>
    </source>
</reference>
<comment type="caution">
    <text evidence="8">The sequence shown here is derived from an EMBL/GenBank/DDBJ whole genome shotgun (WGS) entry which is preliminary data.</text>
</comment>
<keyword evidence="2" id="KW-0132">Cell division</keyword>
<evidence type="ECO:0000256" key="2">
    <source>
        <dbReference type="ARBA" id="ARBA00022618"/>
    </source>
</evidence>
<evidence type="ECO:0000256" key="6">
    <source>
        <dbReference type="ARBA" id="ARBA00044805"/>
    </source>
</evidence>
<protein>
    <recommendedName>
        <fullName evidence="5">Ataxin-10 homolog</fullName>
    </recommendedName>
    <alternativeName>
        <fullName evidence="6">Copper transport protein 86</fullName>
    </alternativeName>
</protein>
<dbReference type="GO" id="GO:0005829">
    <property type="term" value="C:cytosol"/>
    <property type="evidence" value="ECO:0007669"/>
    <property type="project" value="TreeGrafter"/>
</dbReference>
<dbReference type="EMBL" id="JAEPRE010000150">
    <property type="protein sequence ID" value="KAG2231458.1"/>
    <property type="molecule type" value="Genomic_DNA"/>
</dbReference>
<dbReference type="InterPro" id="IPR019156">
    <property type="entry name" value="Ataxin-10_domain"/>
</dbReference>
<evidence type="ECO:0000313" key="9">
    <source>
        <dbReference type="Proteomes" id="UP000613177"/>
    </source>
</evidence>
<dbReference type="InterPro" id="IPR011989">
    <property type="entry name" value="ARM-like"/>
</dbReference>
<gene>
    <name evidence="8" type="ORF">INT48_007531</name>
</gene>
<dbReference type="Pfam" id="PF09759">
    <property type="entry name" value="Atx10homo_assoc"/>
    <property type="match status" value="1"/>
</dbReference>